<evidence type="ECO:0000313" key="3">
    <source>
        <dbReference type="Proteomes" id="UP001221898"/>
    </source>
</evidence>
<accession>A0AAD7T2R4</accession>
<dbReference type="EMBL" id="JAINUG010000016">
    <property type="protein sequence ID" value="KAJ8413334.1"/>
    <property type="molecule type" value="Genomic_DNA"/>
</dbReference>
<dbReference type="AlphaFoldDB" id="A0AAD7T2R4"/>
<dbReference type="Proteomes" id="UP001221898">
    <property type="component" value="Unassembled WGS sequence"/>
</dbReference>
<feature type="region of interest" description="Disordered" evidence="1">
    <location>
        <begin position="81"/>
        <end position="104"/>
    </location>
</feature>
<comment type="caution">
    <text evidence="2">The sequence shown here is derived from an EMBL/GenBank/DDBJ whole genome shotgun (WGS) entry which is preliminary data.</text>
</comment>
<sequence>MPRPLPRALRAMAEEVPPGGQKRFFFQEALAHFWFTPITSCFEAPNLNRCDVASRRAVNSRDVKSCVAAAELSQERCAGERRSVERVREDRGGAPRRRDMPVCV</sequence>
<gene>
    <name evidence="2" type="ORF">AAFF_G00093300</name>
</gene>
<reference evidence="2" key="1">
    <citation type="journal article" date="2023" name="Science">
        <title>Genome structures resolve the early diversification of teleost fishes.</title>
        <authorList>
            <person name="Parey E."/>
            <person name="Louis A."/>
            <person name="Montfort J."/>
            <person name="Bouchez O."/>
            <person name="Roques C."/>
            <person name="Iampietro C."/>
            <person name="Lluch J."/>
            <person name="Castinel A."/>
            <person name="Donnadieu C."/>
            <person name="Desvignes T."/>
            <person name="Floi Bucao C."/>
            <person name="Jouanno E."/>
            <person name="Wen M."/>
            <person name="Mejri S."/>
            <person name="Dirks R."/>
            <person name="Jansen H."/>
            <person name="Henkel C."/>
            <person name="Chen W.J."/>
            <person name="Zahm M."/>
            <person name="Cabau C."/>
            <person name="Klopp C."/>
            <person name="Thompson A.W."/>
            <person name="Robinson-Rechavi M."/>
            <person name="Braasch I."/>
            <person name="Lecointre G."/>
            <person name="Bobe J."/>
            <person name="Postlethwait J.H."/>
            <person name="Berthelot C."/>
            <person name="Roest Crollius H."/>
            <person name="Guiguen Y."/>
        </authorList>
    </citation>
    <scope>NUCLEOTIDE SEQUENCE</scope>
    <source>
        <strain evidence="2">NC1722</strain>
    </source>
</reference>
<evidence type="ECO:0000256" key="1">
    <source>
        <dbReference type="SAM" id="MobiDB-lite"/>
    </source>
</evidence>
<keyword evidence="3" id="KW-1185">Reference proteome</keyword>
<name>A0AAD7T2R4_9TELE</name>
<organism evidence="2 3">
    <name type="scientific">Aldrovandia affinis</name>
    <dbReference type="NCBI Taxonomy" id="143900"/>
    <lineage>
        <taxon>Eukaryota</taxon>
        <taxon>Metazoa</taxon>
        <taxon>Chordata</taxon>
        <taxon>Craniata</taxon>
        <taxon>Vertebrata</taxon>
        <taxon>Euteleostomi</taxon>
        <taxon>Actinopterygii</taxon>
        <taxon>Neopterygii</taxon>
        <taxon>Teleostei</taxon>
        <taxon>Notacanthiformes</taxon>
        <taxon>Halosauridae</taxon>
        <taxon>Aldrovandia</taxon>
    </lineage>
</organism>
<proteinExistence type="predicted"/>
<protein>
    <submittedName>
        <fullName evidence="2">Uncharacterized protein</fullName>
    </submittedName>
</protein>
<evidence type="ECO:0000313" key="2">
    <source>
        <dbReference type="EMBL" id="KAJ8413334.1"/>
    </source>
</evidence>